<dbReference type="InterPro" id="IPR011935">
    <property type="entry name" value="CHP02231"/>
</dbReference>
<keyword evidence="5" id="KW-1185">Reference proteome</keyword>
<evidence type="ECO:0000313" key="4">
    <source>
        <dbReference type="EMBL" id="AXX99446.1"/>
    </source>
</evidence>
<organism evidence="4 5">
    <name type="scientific">Profundibacter amoris</name>
    <dbReference type="NCBI Taxonomy" id="2171755"/>
    <lineage>
        <taxon>Bacteria</taxon>
        <taxon>Pseudomonadati</taxon>
        <taxon>Pseudomonadota</taxon>
        <taxon>Alphaproteobacteria</taxon>
        <taxon>Rhodobacterales</taxon>
        <taxon>Paracoccaceae</taxon>
        <taxon>Profundibacter</taxon>
    </lineage>
</organism>
<dbReference type="NCBIfam" id="TIGR02231">
    <property type="entry name" value="mucoidy inhibitor MuiA family protein"/>
    <property type="match status" value="1"/>
</dbReference>
<dbReference type="RefSeq" id="WP_118944097.1">
    <property type="nucleotide sequence ID" value="NZ_CP032125.1"/>
</dbReference>
<feature type="signal peptide" evidence="2">
    <location>
        <begin position="1"/>
        <end position="19"/>
    </location>
</feature>
<evidence type="ECO:0000259" key="3">
    <source>
        <dbReference type="Pfam" id="PF13598"/>
    </source>
</evidence>
<evidence type="ECO:0000313" key="5">
    <source>
        <dbReference type="Proteomes" id="UP000261704"/>
    </source>
</evidence>
<keyword evidence="1" id="KW-0175">Coiled coil</keyword>
<name>A0A347UKR8_9RHOB</name>
<dbReference type="Pfam" id="PF13598">
    <property type="entry name" value="DUF4139"/>
    <property type="match status" value="1"/>
</dbReference>
<dbReference type="InterPro" id="IPR037291">
    <property type="entry name" value="DUF4139"/>
</dbReference>
<dbReference type="EMBL" id="CP032125">
    <property type="protein sequence ID" value="AXX99446.1"/>
    <property type="molecule type" value="Genomic_DNA"/>
</dbReference>
<protein>
    <submittedName>
        <fullName evidence="4">Mucoidy inhibitor MuiA family protein</fullName>
    </submittedName>
</protein>
<sequence length="545" mass="59041">MRNLLLGLSASFIALPAWADDFTTPLNVTAATIYSEGASVTYRAAVDLPAGSHRVLLPYDLSGYNFTPPQLKVSDGVTIGAINYLDNVTYDQDALLSPAQAQAKAAVEAAKDAITAKQIETRTVNLQLAALDTQTGFLKSVSGGELANADPTQLRALAQMLRDEAEATIVRRLELEQQSRDLNKELRDLNDDLAEAERLFARLSSPAGQGGMMAVSVEVTTPVSASFEVARIVDNARWSVDYDFRLAYGDDPSLTVERKVVVEQGTGQAWADIDLVLSTANPFSQSAPSDAGRNLATIYENAPVAKLSSTARMASGADMAMAEPVMVEEAVIMASAQFDGLSLRYVYPRKVTLENNETVQLVLDSFDLPVETSLLAIPRRDETAFVMAAITNDTGEPLLPGMASYYRDGAFIGRSDFALIPAGAETDLPFGAMEGVRLTYTALRQETGDSGIITTSNTREDVVEFAIENLTGKPQEVRALYALPYSQQEDLVVSTRIRPNPSETDVDDVRGVAAWDMTVEPGESRTVRLTTSLSWPKDFILNWAQ</sequence>
<evidence type="ECO:0000256" key="2">
    <source>
        <dbReference type="SAM" id="SignalP"/>
    </source>
</evidence>
<dbReference type="AlphaFoldDB" id="A0A347UKR8"/>
<reference evidence="4 5" key="1">
    <citation type="submission" date="2018-09" db="EMBL/GenBank/DDBJ databases">
        <title>Profundibacter amoris BAR1 gen. nov., sp. nov., a new member of the Roseobacter clade isolated at Lokis Castle Vent Field on the Arctic Mid-Oceanic Ridge.</title>
        <authorList>
            <person name="Le Moine Bauer S."/>
            <person name="Sjoeberg A.G."/>
            <person name="L'Haridon S."/>
            <person name="Stokke R."/>
            <person name="Roalkvam I."/>
            <person name="Steen I.H."/>
            <person name="Dahle H."/>
        </authorList>
    </citation>
    <scope>NUCLEOTIDE SEQUENCE [LARGE SCALE GENOMIC DNA]</scope>
    <source>
        <strain evidence="4 5">BAR1</strain>
    </source>
</reference>
<dbReference type="KEGG" id="pamo:BAR1_16825"/>
<accession>A0A347UKR8</accession>
<keyword evidence="2" id="KW-0732">Signal</keyword>
<proteinExistence type="predicted"/>
<dbReference type="PANTHER" id="PTHR31005">
    <property type="entry name" value="DUF4139 DOMAIN-CONTAINING PROTEIN"/>
    <property type="match status" value="1"/>
</dbReference>
<feature type="chain" id="PRO_5017055168" evidence="2">
    <location>
        <begin position="20"/>
        <end position="545"/>
    </location>
</feature>
<feature type="coiled-coil region" evidence="1">
    <location>
        <begin position="158"/>
        <end position="199"/>
    </location>
</feature>
<gene>
    <name evidence="4" type="ORF">BAR1_16825</name>
</gene>
<dbReference type="PANTHER" id="PTHR31005:SF8">
    <property type="entry name" value="DUF4139 DOMAIN-CONTAINING PROTEIN"/>
    <property type="match status" value="1"/>
</dbReference>
<feature type="domain" description="DUF4139" evidence="3">
    <location>
        <begin position="228"/>
        <end position="537"/>
    </location>
</feature>
<dbReference type="OrthoDB" id="580912at2"/>
<evidence type="ECO:0000256" key="1">
    <source>
        <dbReference type="SAM" id="Coils"/>
    </source>
</evidence>
<dbReference type="Proteomes" id="UP000261704">
    <property type="component" value="Chromosome"/>
</dbReference>